<proteinExistence type="predicted"/>
<sequence length="154" mass="17394">MDEREEAKQRYLTVKAQEDRVDNALSKEVKRRGGLLRLLVLVIALPSHRVITYVQGSPSPVSLGWDGRRLRFGFRLRGASTTTSCKEPVRCSTKWLREEVLLISGCTCMQCRSRSGNSTYSVASPTKIPCSNLSRMGREKRLQLRAARNRLGAR</sequence>
<comment type="caution">
    <text evidence="1">The sequence shown here is derived from an EMBL/GenBank/DDBJ whole genome shotgun (WGS) entry which is preliminary data.</text>
</comment>
<evidence type="ECO:0000313" key="2">
    <source>
        <dbReference type="Proteomes" id="UP000287651"/>
    </source>
</evidence>
<organism evidence="1 2">
    <name type="scientific">Ensete ventricosum</name>
    <name type="common">Abyssinian banana</name>
    <name type="synonym">Musa ensete</name>
    <dbReference type="NCBI Taxonomy" id="4639"/>
    <lineage>
        <taxon>Eukaryota</taxon>
        <taxon>Viridiplantae</taxon>
        <taxon>Streptophyta</taxon>
        <taxon>Embryophyta</taxon>
        <taxon>Tracheophyta</taxon>
        <taxon>Spermatophyta</taxon>
        <taxon>Magnoliopsida</taxon>
        <taxon>Liliopsida</taxon>
        <taxon>Zingiberales</taxon>
        <taxon>Musaceae</taxon>
        <taxon>Ensete</taxon>
    </lineage>
</organism>
<dbReference type="AlphaFoldDB" id="A0A426ZQ23"/>
<accession>A0A426ZQ23</accession>
<reference evidence="1 2" key="1">
    <citation type="journal article" date="2014" name="Agronomy (Basel)">
        <title>A Draft Genome Sequence for Ensete ventricosum, the Drought-Tolerant Tree Against Hunger.</title>
        <authorList>
            <person name="Harrison J."/>
            <person name="Moore K.A."/>
            <person name="Paszkiewicz K."/>
            <person name="Jones T."/>
            <person name="Grant M."/>
            <person name="Ambacheew D."/>
            <person name="Muzemil S."/>
            <person name="Studholme D.J."/>
        </authorList>
    </citation>
    <scope>NUCLEOTIDE SEQUENCE [LARGE SCALE GENOMIC DNA]</scope>
</reference>
<protein>
    <submittedName>
        <fullName evidence="1">Uncharacterized protein</fullName>
    </submittedName>
</protein>
<dbReference type="Proteomes" id="UP000287651">
    <property type="component" value="Unassembled WGS sequence"/>
</dbReference>
<dbReference type="EMBL" id="AMZH03005562">
    <property type="protein sequence ID" value="RRT66097.1"/>
    <property type="molecule type" value="Genomic_DNA"/>
</dbReference>
<evidence type="ECO:0000313" key="1">
    <source>
        <dbReference type="EMBL" id="RRT66097.1"/>
    </source>
</evidence>
<gene>
    <name evidence="1" type="ORF">B296_00012330</name>
</gene>
<name>A0A426ZQ23_ENSVE</name>